<reference evidence="2 3" key="1">
    <citation type="journal article" date="2019" name="Sci. Rep.">
        <title>Comparative genomics of chytrid fungi reveal insights into the obligate biotrophic and pathogenic lifestyle of Synchytrium endobioticum.</title>
        <authorList>
            <person name="van de Vossenberg B.T.L.H."/>
            <person name="Warris S."/>
            <person name="Nguyen H.D.T."/>
            <person name="van Gent-Pelzer M.P.E."/>
            <person name="Joly D.L."/>
            <person name="van de Geest H.C."/>
            <person name="Bonants P.J.M."/>
            <person name="Smith D.S."/>
            <person name="Levesque C.A."/>
            <person name="van der Lee T.A.J."/>
        </authorList>
    </citation>
    <scope>NUCLEOTIDE SEQUENCE [LARGE SCALE GENOMIC DNA]</scope>
    <source>
        <strain evidence="2 3">CBS 675.73</strain>
    </source>
</reference>
<name>A0A507DZS6_9FUNG</name>
<keyword evidence="3" id="KW-1185">Reference proteome</keyword>
<protein>
    <recommendedName>
        <fullName evidence="1">Tc1-like transposase DDE domain-containing protein</fullName>
    </recommendedName>
</protein>
<evidence type="ECO:0000313" key="2">
    <source>
        <dbReference type="EMBL" id="TPX57283.1"/>
    </source>
</evidence>
<organism evidence="2 3">
    <name type="scientific">Chytriomyces confervae</name>
    <dbReference type="NCBI Taxonomy" id="246404"/>
    <lineage>
        <taxon>Eukaryota</taxon>
        <taxon>Fungi</taxon>
        <taxon>Fungi incertae sedis</taxon>
        <taxon>Chytridiomycota</taxon>
        <taxon>Chytridiomycota incertae sedis</taxon>
        <taxon>Chytridiomycetes</taxon>
        <taxon>Chytridiales</taxon>
        <taxon>Chytriomycetaceae</taxon>
        <taxon>Chytriomyces</taxon>
    </lineage>
</organism>
<proteinExistence type="predicted"/>
<dbReference type="Proteomes" id="UP000320333">
    <property type="component" value="Unassembled WGS sequence"/>
</dbReference>
<evidence type="ECO:0000313" key="3">
    <source>
        <dbReference type="Proteomes" id="UP000320333"/>
    </source>
</evidence>
<dbReference type="GO" id="GO:0003676">
    <property type="term" value="F:nucleic acid binding"/>
    <property type="evidence" value="ECO:0007669"/>
    <property type="project" value="InterPro"/>
</dbReference>
<accession>A0A507DZS6</accession>
<dbReference type="OrthoDB" id="2153736at2759"/>
<dbReference type="Gene3D" id="3.30.420.10">
    <property type="entry name" value="Ribonuclease H-like superfamily/Ribonuclease H"/>
    <property type="match status" value="1"/>
</dbReference>
<dbReference type="Pfam" id="PF13358">
    <property type="entry name" value="DDE_3"/>
    <property type="match status" value="1"/>
</dbReference>
<sequence length="279" mass="31758">MPSCIANWIAAYKQGDDMSGKVKEVTHRKFGVKRHRWLVDLYKAKPVLLLDKAKRHFETQFSGSISAQHISVILRESGLSWKVLERCTIQINQEDVIQFANDLAVTPFLLESLVFLDKVSFDNRVNGLLEASMTEGTFDCTKFAYYYKEFCTSSGHVYQYPGPHSMQILNGAKIHCSAELICFLWDLGIIPTFLPTYSPFFNPIEIVFGLVKKLLQHQYVENSKRDLAEFISDVLQMCTNYSFYKIFASCGYSVSSFNPGVAFNVPLAEFGFDPQETSQ</sequence>
<dbReference type="PANTHER" id="PTHR46564:SF1">
    <property type="entry name" value="TRANSPOSASE"/>
    <property type="match status" value="1"/>
</dbReference>
<evidence type="ECO:0000259" key="1">
    <source>
        <dbReference type="Pfam" id="PF13358"/>
    </source>
</evidence>
<dbReference type="EMBL" id="QEAP01000774">
    <property type="protein sequence ID" value="TPX57283.1"/>
    <property type="molecule type" value="Genomic_DNA"/>
</dbReference>
<dbReference type="PANTHER" id="PTHR46564">
    <property type="entry name" value="TRANSPOSASE"/>
    <property type="match status" value="1"/>
</dbReference>
<dbReference type="AlphaFoldDB" id="A0A507DZS6"/>
<feature type="domain" description="Tc1-like transposase DDE" evidence="1">
    <location>
        <begin position="158"/>
        <end position="223"/>
    </location>
</feature>
<dbReference type="STRING" id="246404.A0A507DZS6"/>
<dbReference type="InterPro" id="IPR036397">
    <property type="entry name" value="RNaseH_sf"/>
</dbReference>
<gene>
    <name evidence="2" type="ORF">CcCBS67573_g09274</name>
</gene>
<dbReference type="InterPro" id="IPR038717">
    <property type="entry name" value="Tc1-like_DDE_dom"/>
</dbReference>
<comment type="caution">
    <text evidence="2">The sequence shown here is derived from an EMBL/GenBank/DDBJ whole genome shotgun (WGS) entry which is preliminary data.</text>
</comment>